<dbReference type="InterPro" id="IPR051929">
    <property type="entry name" value="VirAsm_ModProt"/>
</dbReference>
<name>A0A9X3WJR4_9BACI</name>
<evidence type="ECO:0000313" key="7">
    <source>
        <dbReference type="EMBL" id="MDC3421347.1"/>
    </source>
</evidence>
<reference evidence="7" key="1">
    <citation type="submission" date="2022-06" db="EMBL/GenBank/DDBJ databases">
        <title>Aquibacillus sp. a new bacterium isolated from soil saline samples.</title>
        <authorList>
            <person name="Galisteo C."/>
            <person name="De La Haba R."/>
            <person name="Sanchez-Porro C."/>
            <person name="Ventosa A."/>
        </authorList>
    </citation>
    <scope>NUCLEOTIDE SEQUENCE</scope>
    <source>
        <strain evidence="7">JCM 12387</strain>
    </source>
</reference>
<dbReference type="PANTHER" id="PTHR34858:SF1">
    <property type="entry name" value="CYSO-CYSTEINE PEPTIDASE"/>
    <property type="match status" value="1"/>
</dbReference>
<evidence type="ECO:0000313" key="8">
    <source>
        <dbReference type="Proteomes" id="UP001145072"/>
    </source>
</evidence>
<accession>A0A9X3WJR4</accession>
<dbReference type="SUPFAM" id="SSF102712">
    <property type="entry name" value="JAB1/MPN domain"/>
    <property type="match status" value="1"/>
</dbReference>
<evidence type="ECO:0000256" key="4">
    <source>
        <dbReference type="ARBA" id="ARBA00022833"/>
    </source>
</evidence>
<gene>
    <name evidence="7" type="ORF">NC661_13305</name>
</gene>
<evidence type="ECO:0000259" key="6">
    <source>
        <dbReference type="Pfam" id="PF14464"/>
    </source>
</evidence>
<dbReference type="InterPro" id="IPR028090">
    <property type="entry name" value="JAB_dom_prok"/>
</dbReference>
<organism evidence="7 8">
    <name type="scientific">Aquibacillus koreensis</name>
    <dbReference type="NCBI Taxonomy" id="279446"/>
    <lineage>
        <taxon>Bacteria</taxon>
        <taxon>Bacillati</taxon>
        <taxon>Bacillota</taxon>
        <taxon>Bacilli</taxon>
        <taxon>Bacillales</taxon>
        <taxon>Bacillaceae</taxon>
        <taxon>Aquibacillus</taxon>
    </lineage>
</organism>
<keyword evidence="8" id="KW-1185">Reference proteome</keyword>
<dbReference type="GO" id="GO:0008270">
    <property type="term" value="F:zinc ion binding"/>
    <property type="evidence" value="ECO:0007669"/>
    <property type="project" value="TreeGrafter"/>
</dbReference>
<dbReference type="GO" id="GO:0008235">
    <property type="term" value="F:metalloexopeptidase activity"/>
    <property type="evidence" value="ECO:0007669"/>
    <property type="project" value="TreeGrafter"/>
</dbReference>
<keyword evidence="2" id="KW-0479">Metal-binding</keyword>
<dbReference type="Proteomes" id="UP001145072">
    <property type="component" value="Unassembled WGS sequence"/>
</dbReference>
<evidence type="ECO:0000256" key="3">
    <source>
        <dbReference type="ARBA" id="ARBA00022801"/>
    </source>
</evidence>
<keyword evidence="3" id="KW-0378">Hydrolase</keyword>
<dbReference type="GO" id="GO:0006508">
    <property type="term" value="P:proteolysis"/>
    <property type="evidence" value="ECO:0007669"/>
    <property type="project" value="UniProtKB-KW"/>
</dbReference>
<protein>
    <submittedName>
        <fullName evidence="7">Mov34/MPN/PAD-1 family protein</fullName>
    </submittedName>
</protein>
<evidence type="ECO:0000256" key="1">
    <source>
        <dbReference type="ARBA" id="ARBA00022670"/>
    </source>
</evidence>
<sequence>MSDKDIIIPQSIYSELIEKNRDLLPFEGCGILSGSNRYVKTAWYLDNELRSPNRFFVNKQIVEDTVMKIQEKQEDILAVYHTHPNTSAIPSSLDLKNHIDNEIDMVIISFKYKEPILKWYSIHGVKYAERLFLIDKL</sequence>
<dbReference type="PANTHER" id="PTHR34858">
    <property type="entry name" value="CYSO-CYSTEINE PEPTIDASE"/>
    <property type="match status" value="1"/>
</dbReference>
<dbReference type="Pfam" id="PF14464">
    <property type="entry name" value="Prok-JAB"/>
    <property type="match status" value="1"/>
</dbReference>
<evidence type="ECO:0000256" key="5">
    <source>
        <dbReference type="ARBA" id="ARBA00023049"/>
    </source>
</evidence>
<proteinExistence type="predicted"/>
<comment type="caution">
    <text evidence="7">The sequence shown here is derived from an EMBL/GenBank/DDBJ whole genome shotgun (WGS) entry which is preliminary data.</text>
</comment>
<feature type="domain" description="JAB" evidence="6">
    <location>
        <begin position="9"/>
        <end position="109"/>
    </location>
</feature>
<keyword evidence="4" id="KW-0862">Zinc</keyword>
<keyword evidence="1" id="KW-0645">Protease</keyword>
<evidence type="ECO:0000256" key="2">
    <source>
        <dbReference type="ARBA" id="ARBA00022723"/>
    </source>
</evidence>
<dbReference type="Gene3D" id="3.40.140.10">
    <property type="entry name" value="Cytidine Deaminase, domain 2"/>
    <property type="match status" value="1"/>
</dbReference>
<dbReference type="RefSeq" id="WP_259869457.1">
    <property type="nucleotide sequence ID" value="NZ_JAMQJZ010000010.1"/>
</dbReference>
<dbReference type="AlphaFoldDB" id="A0A9X3WJR4"/>
<keyword evidence="5" id="KW-0482">Metalloprotease</keyword>
<dbReference type="EMBL" id="JAMQJZ010000010">
    <property type="protein sequence ID" value="MDC3421347.1"/>
    <property type="molecule type" value="Genomic_DNA"/>
</dbReference>